<keyword evidence="2" id="KW-1185">Reference proteome</keyword>
<accession>A0A1G4IL64</accession>
<name>A0A1G4IL64_9SACH</name>
<sequence>MSKKLELPECYEVLRPRVEKTLTPIVRVKAEEGATGIFDSKFGGNPYFPIDSEYPRDADGFPMKLLAQLNFEQIPHLDGYPTSGILQFYLSTKDGCFGFDYGGKVEHKNYRILFFDGELKGEDQLLRDFDFVKLTDEDEFPLYTGSEAKLTFTPDEEYMNLLDFRVEKETGMKSDWIPELEDFYTQSSEMAMKHKIGGYPGFTQCDPRGEYEELASYTKLLLQIDSDDAIGCEWGDAGVGNFFITEEDLAKRDFSKVYYNYDCC</sequence>
<dbReference type="PANTHER" id="PTHR36436:SF6">
    <property type="entry name" value="SLL5081 PROTEIN"/>
    <property type="match status" value="1"/>
</dbReference>
<reference evidence="2" key="1">
    <citation type="submission" date="2016-03" db="EMBL/GenBank/DDBJ databases">
        <authorList>
            <person name="Devillers Hugo."/>
        </authorList>
    </citation>
    <scope>NUCLEOTIDE SEQUENCE [LARGE SCALE GENOMIC DNA]</scope>
</reference>
<evidence type="ECO:0000313" key="2">
    <source>
        <dbReference type="Proteomes" id="UP000191144"/>
    </source>
</evidence>
<dbReference type="OrthoDB" id="4030310at2759"/>
<dbReference type="InterPro" id="IPR035948">
    <property type="entry name" value="YwqG-like_sf"/>
</dbReference>
<dbReference type="Gene3D" id="2.30.320.10">
    <property type="entry name" value="YwqG-like"/>
    <property type="match status" value="1"/>
</dbReference>
<evidence type="ECO:0000313" key="1">
    <source>
        <dbReference type="EMBL" id="SCU77287.1"/>
    </source>
</evidence>
<dbReference type="Proteomes" id="UP000191144">
    <property type="component" value="Chromosome A"/>
</dbReference>
<organism evidence="1 2">
    <name type="scientific">Lachancea meyersii CBS 8951</name>
    <dbReference type="NCBI Taxonomy" id="1266667"/>
    <lineage>
        <taxon>Eukaryota</taxon>
        <taxon>Fungi</taxon>
        <taxon>Dikarya</taxon>
        <taxon>Ascomycota</taxon>
        <taxon>Saccharomycotina</taxon>
        <taxon>Saccharomycetes</taxon>
        <taxon>Saccharomycetales</taxon>
        <taxon>Saccharomycetaceae</taxon>
        <taxon>Lachancea</taxon>
    </lineage>
</organism>
<dbReference type="Pfam" id="PF09234">
    <property type="entry name" value="DUF1963"/>
    <property type="match status" value="1"/>
</dbReference>
<proteinExistence type="predicted"/>
<dbReference type="InterPro" id="IPR015315">
    <property type="entry name" value="DUF1963"/>
</dbReference>
<dbReference type="SUPFAM" id="SSF103032">
    <property type="entry name" value="Hypothetical protein YwqG"/>
    <property type="match status" value="1"/>
</dbReference>
<protein>
    <submittedName>
        <fullName evidence="1">LAME_0A00496g1_1</fullName>
    </submittedName>
</protein>
<dbReference type="EMBL" id="LT598483">
    <property type="protein sequence ID" value="SCU77287.1"/>
    <property type="molecule type" value="Genomic_DNA"/>
</dbReference>
<dbReference type="PANTHER" id="PTHR36436">
    <property type="entry name" value="SLL5081 PROTEIN"/>
    <property type="match status" value="1"/>
</dbReference>
<dbReference type="AlphaFoldDB" id="A0A1G4IL64"/>
<gene>
    <name evidence="1" type="ORF">LAME_0A00496G</name>
</gene>